<feature type="transmembrane region" description="Helical" evidence="8">
    <location>
        <begin position="291"/>
        <end position="315"/>
    </location>
</feature>
<comment type="similarity">
    <text evidence="2">Belongs to the amino acid/polyamine transporter 2 family.</text>
</comment>
<evidence type="ECO:0000256" key="2">
    <source>
        <dbReference type="ARBA" id="ARBA00008066"/>
    </source>
</evidence>
<feature type="transmembrane region" description="Helical" evidence="8">
    <location>
        <begin position="64"/>
        <end position="88"/>
    </location>
</feature>
<dbReference type="GO" id="GO:0005774">
    <property type="term" value="C:vacuolar membrane"/>
    <property type="evidence" value="ECO:0007669"/>
    <property type="project" value="TreeGrafter"/>
</dbReference>
<feature type="transmembrane region" description="Helical" evidence="8">
    <location>
        <begin position="215"/>
        <end position="235"/>
    </location>
</feature>
<dbReference type="Gene3D" id="1.20.1740.10">
    <property type="entry name" value="Amino acid/polyamine transporter I"/>
    <property type="match status" value="1"/>
</dbReference>
<dbReference type="InParanoid" id="A0A1Y2GY66"/>
<feature type="transmembrane region" description="Helical" evidence="8">
    <location>
        <begin position="172"/>
        <end position="195"/>
    </location>
</feature>
<comment type="subcellular location">
    <subcellularLocation>
        <location evidence="1">Membrane</location>
        <topology evidence="1">Multi-pass membrane protein</topology>
    </subcellularLocation>
</comment>
<feature type="transmembrane region" description="Helical" evidence="8">
    <location>
        <begin position="247"/>
        <end position="271"/>
    </location>
</feature>
<protein>
    <submittedName>
        <fullName evidence="10">Transmembrane amino acid transporter protein-domain-containing protein</fullName>
    </submittedName>
</protein>
<dbReference type="InterPro" id="IPR013057">
    <property type="entry name" value="AA_transpt_TM"/>
</dbReference>
<reference evidence="10 11" key="1">
    <citation type="submission" date="2016-07" db="EMBL/GenBank/DDBJ databases">
        <title>Pervasive Adenine N6-methylation of Active Genes in Fungi.</title>
        <authorList>
            <consortium name="DOE Joint Genome Institute"/>
            <person name="Mondo S.J."/>
            <person name="Dannebaum R.O."/>
            <person name="Kuo R.C."/>
            <person name="Labutti K."/>
            <person name="Haridas S."/>
            <person name="Kuo A."/>
            <person name="Salamov A."/>
            <person name="Ahrendt S.R."/>
            <person name="Lipzen A."/>
            <person name="Sullivan W."/>
            <person name="Andreopoulos W.B."/>
            <person name="Clum A."/>
            <person name="Lindquist E."/>
            <person name="Daum C."/>
            <person name="Ramamoorthy G.K."/>
            <person name="Gryganskyi A."/>
            <person name="Culley D."/>
            <person name="Magnuson J.K."/>
            <person name="James T.Y."/>
            <person name="O'Malley M.A."/>
            <person name="Stajich J.E."/>
            <person name="Spatafora J.W."/>
            <person name="Visel A."/>
            <person name="Grigoriev I.V."/>
        </authorList>
    </citation>
    <scope>NUCLEOTIDE SEQUENCE [LARGE SCALE GENOMIC DNA]</scope>
    <source>
        <strain evidence="10 11">NRRL 3116</strain>
    </source>
</reference>
<keyword evidence="3" id="KW-0813">Transport</keyword>
<dbReference type="OrthoDB" id="40134at2759"/>
<dbReference type="GO" id="GO:0015179">
    <property type="term" value="F:L-amino acid transmembrane transporter activity"/>
    <property type="evidence" value="ECO:0007669"/>
    <property type="project" value="TreeGrafter"/>
</dbReference>
<evidence type="ECO:0000313" key="11">
    <source>
        <dbReference type="Proteomes" id="UP000193648"/>
    </source>
</evidence>
<dbReference type="PANTHER" id="PTHR22950">
    <property type="entry name" value="AMINO ACID TRANSPORTER"/>
    <property type="match status" value="1"/>
</dbReference>
<proteinExistence type="inferred from homology"/>
<dbReference type="Pfam" id="PF01490">
    <property type="entry name" value="Aa_trans"/>
    <property type="match status" value="1"/>
</dbReference>
<feature type="transmembrane region" description="Helical" evidence="8">
    <location>
        <begin position="149"/>
        <end position="165"/>
    </location>
</feature>
<dbReference type="GeneID" id="33563706"/>
<keyword evidence="7 8" id="KW-0472">Membrane</keyword>
<evidence type="ECO:0000256" key="5">
    <source>
        <dbReference type="ARBA" id="ARBA00022970"/>
    </source>
</evidence>
<evidence type="ECO:0000256" key="4">
    <source>
        <dbReference type="ARBA" id="ARBA00022692"/>
    </source>
</evidence>
<keyword evidence="4 8" id="KW-0812">Transmembrane</keyword>
<keyword evidence="5" id="KW-0029">Amino-acid transport</keyword>
<sequence>MTAEYSPLLTNNTRSQANHAINQDLLAERPTQGSNFTAYVNVLCIVAGSGTLGLPYALRMGGWVGVGILILSLAMSIYTSILLIKCLYYNGTYRLSSFQEVGYHAFGRPGLIAVWFFYGTLAIGAPVMYLILAGTEMSLITGVELDPQTWIWFCAIFVGAQFVFLKTLKEVVYVSILGSLATVVLVIIVVRGSILDFDNPEYENVEHHLIIFKNLPAMFASMSVCYGGNIVFTHVEGSMRRPKDWNRVVTAALATCSILYLATAIPGYIAYGDRLKSPILDNLPKDVFTKIGATVIVLHVLFAAPIPLISVSLELERIANIKLAHHGNAMEYLYRTIIRVLLIAFCGITACTVPYFGDFLSLLGALANCSMIYVLPIVFYFKLIGWRHMRRYELAWCAAIVITGVLSAIIGSIEAIKALRDDFENDNGN</sequence>
<feature type="transmembrane region" description="Helical" evidence="8">
    <location>
        <begin position="109"/>
        <end position="129"/>
    </location>
</feature>
<keyword evidence="11" id="KW-1185">Reference proteome</keyword>
<feature type="transmembrane region" description="Helical" evidence="8">
    <location>
        <begin position="393"/>
        <end position="413"/>
    </location>
</feature>
<accession>A0A1Y2GY66</accession>
<feature type="transmembrane region" description="Helical" evidence="8">
    <location>
        <begin position="38"/>
        <end position="58"/>
    </location>
</feature>
<gene>
    <name evidence="10" type="ORF">BCR41DRAFT_332796</name>
</gene>
<evidence type="ECO:0000256" key="1">
    <source>
        <dbReference type="ARBA" id="ARBA00004141"/>
    </source>
</evidence>
<evidence type="ECO:0000313" key="10">
    <source>
        <dbReference type="EMBL" id="ORZ26754.1"/>
    </source>
</evidence>
<dbReference type="STRING" id="64571.A0A1Y2GY66"/>
<evidence type="ECO:0000256" key="3">
    <source>
        <dbReference type="ARBA" id="ARBA00022448"/>
    </source>
</evidence>
<dbReference type="AlphaFoldDB" id="A0A1Y2GY66"/>
<feature type="transmembrane region" description="Helical" evidence="8">
    <location>
        <begin position="362"/>
        <end position="381"/>
    </location>
</feature>
<dbReference type="RefSeq" id="XP_021884517.1">
    <property type="nucleotide sequence ID" value="XM_022021862.1"/>
</dbReference>
<feature type="transmembrane region" description="Helical" evidence="8">
    <location>
        <begin position="336"/>
        <end position="356"/>
    </location>
</feature>
<dbReference type="Proteomes" id="UP000193648">
    <property type="component" value="Unassembled WGS sequence"/>
</dbReference>
<evidence type="ECO:0000256" key="7">
    <source>
        <dbReference type="ARBA" id="ARBA00023136"/>
    </source>
</evidence>
<dbReference type="PANTHER" id="PTHR22950:SF692">
    <property type="entry name" value="TRANSMEMBRANE AMINO ACID TRANSPORTER FAMILY PROTEIN"/>
    <property type="match status" value="1"/>
</dbReference>
<evidence type="ECO:0000256" key="6">
    <source>
        <dbReference type="ARBA" id="ARBA00022989"/>
    </source>
</evidence>
<name>A0A1Y2GY66_9FUNG</name>
<comment type="caution">
    <text evidence="10">The sequence shown here is derived from an EMBL/GenBank/DDBJ whole genome shotgun (WGS) entry which is preliminary data.</text>
</comment>
<feature type="domain" description="Amino acid transporter transmembrane" evidence="9">
    <location>
        <begin position="32"/>
        <end position="416"/>
    </location>
</feature>
<evidence type="ECO:0000256" key="8">
    <source>
        <dbReference type="SAM" id="Phobius"/>
    </source>
</evidence>
<evidence type="ECO:0000259" key="9">
    <source>
        <dbReference type="Pfam" id="PF01490"/>
    </source>
</evidence>
<organism evidence="10 11">
    <name type="scientific">Lobosporangium transversale</name>
    <dbReference type="NCBI Taxonomy" id="64571"/>
    <lineage>
        <taxon>Eukaryota</taxon>
        <taxon>Fungi</taxon>
        <taxon>Fungi incertae sedis</taxon>
        <taxon>Mucoromycota</taxon>
        <taxon>Mortierellomycotina</taxon>
        <taxon>Mortierellomycetes</taxon>
        <taxon>Mortierellales</taxon>
        <taxon>Mortierellaceae</taxon>
        <taxon>Lobosporangium</taxon>
    </lineage>
</organism>
<keyword evidence="6 8" id="KW-1133">Transmembrane helix</keyword>
<dbReference type="EMBL" id="MCFF01000006">
    <property type="protein sequence ID" value="ORZ26754.1"/>
    <property type="molecule type" value="Genomic_DNA"/>
</dbReference>